<comment type="similarity">
    <text evidence="2 7">Belongs to the SCAMP family.</text>
</comment>
<organism evidence="10 11">
    <name type="scientific">Kalanchoe fedtschenkoi</name>
    <name type="common">Lavender scallops</name>
    <name type="synonym">South American air plant</name>
    <dbReference type="NCBI Taxonomy" id="63787"/>
    <lineage>
        <taxon>Eukaryota</taxon>
        <taxon>Viridiplantae</taxon>
        <taxon>Streptophyta</taxon>
        <taxon>Embryophyta</taxon>
        <taxon>Tracheophyta</taxon>
        <taxon>Spermatophyta</taxon>
        <taxon>Magnoliopsida</taxon>
        <taxon>eudicotyledons</taxon>
        <taxon>Gunneridae</taxon>
        <taxon>Pentapetalae</taxon>
        <taxon>Saxifragales</taxon>
        <taxon>Crassulaceae</taxon>
        <taxon>Kalanchoe</taxon>
    </lineage>
</organism>
<dbReference type="GO" id="GO:0005886">
    <property type="term" value="C:plasma membrane"/>
    <property type="evidence" value="ECO:0007669"/>
    <property type="project" value="UniProtKB-SubCell"/>
</dbReference>
<dbReference type="Proteomes" id="UP000594263">
    <property type="component" value="Unplaced"/>
</dbReference>
<evidence type="ECO:0000256" key="1">
    <source>
        <dbReference type="ARBA" id="ARBA00004003"/>
    </source>
</evidence>
<keyword evidence="4 7" id="KW-1133">Transmembrane helix</keyword>
<keyword evidence="7" id="KW-1003">Cell membrane</keyword>
<feature type="coiled-coil region" evidence="8">
    <location>
        <begin position="58"/>
        <end position="85"/>
    </location>
</feature>
<accession>A0A7N0UMP3</accession>
<keyword evidence="3 7" id="KW-0812">Transmembrane</keyword>
<keyword evidence="6 7" id="KW-0968">Cytoplasmic vesicle</keyword>
<feature type="transmembrane region" description="Helical" evidence="7">
    <location>
        <begin position="122"/>
        <end position="147"/>
    </location>
</feature>
<feature type="transmembrane region" description="Helical" evidence="7">
    <location>
        <begin position="193"/>
        <end position="214"/>
    </location>
</feature>
<dbReference type="Pfam" id="PF04144">
    <property type="entry name" value="SCAMP"/>
    <property type="match status" value="1"/>
</dbReference>
<sequence length="274" mass="31322">MAPHFDSNPFAEDEEVNPFSHNATPGDPSHSRLSTLPHEPYGRHGATTDIHMDSDWDYKKKVKELQAKEAELIRREKEVQKKEEALAKAGVVLEVKNWPPFLPVIHHDITADIPLQAHTVQYVAFATFLGIFICLLWNLIAVTVALIKGTDATFWLVAVIYFVVGIPGAYVLWYRPLYRAMRTDSSLRFGWFFFFYTFHISWCIFAAVAPPILSRGRAATGILGVMYYLDKHELLVAVFYLIGFGLFCIEILVSIWVLQHVYRYFRGSGKKLPI</sequence>
<dbReference type="GO" id="GO:0032588">
    <property type="term" value="C:trans-Golgi network membrane"/>
    <property type="evidence" value="ECO:0007669"/>
    <property type="project" value="TreeGrafter"/>
</dbReference>
<dbReference type="GO" id="GO:0030658">
    <property type="term" value="C:transport vesicle membrane"/>
    <property type="evidence" value="ECO:0007669"/>
    <property type="project" value="UniProtKB-SubCell"/>
</dbReference>
<dbReference type="GO" id="GO:0055038">
    <property type="term" value="C:recycling endosome membrane"/>
    <property type="evidence" value="ECO:0007669"/>
    <property type="project" value="TreeGrafter"/>
</dbReference>
<dbReference type="PANTHER" id="PTHR10687:SF51">
    <property type="entry name" value="SECRETORY CARRIER-ASSOCIATED MEMBRANE PROTEIN"/>
    <property type="match status" value="1"/>
</dbReference>
<proteinExistence type="inferred from homology"/>
<keyword evidence="8" id="KW-0175">Coiled coil</keyword>
<evidence type="ECO:0000256" key="2">
    <source>
        <dbReference type="ARBA" id="ARBA00010482"/>
    </source>
</evidence>
<dbReference type="EnsemblPlants" id="Kaladp0073s0119.1.v1.1">
    <property type="protein sequence ID" value="Kaladp0073s0119.1.v1.1"/>
    <property type="gene ID" value="Kaladp0073s0119.v1.1"/>
</dbReference>
<evidence type="ECO:0000256" key="4">
    <source>
        <dbReference type="ARBA" id="ARBA00022989"/>
    </source>
</evidence>
<dbReference type="GO" id="GO:0015031">
    <property type="term" value="P:protein transport"/>
    <property type="evidence" value="ECO:0007669"/>
    <property type="project" value="InterPro"/>
</dbReference>
<dbReference type="PANTHER" id="PTHR10687">
    <property type="entry name" value="SECRETORY CARRIER-ASSOCIATED MEMBRANE PROTEIN SCAMP"/>
    <property type="match status" value="1"/>
</dbReference>
<evidence type="ECO:0000256" key="5">
    <source>
        <dbReference type="ARBA" id="ARBA00023136"/>
    </source>
</evidence>
<evidence type="ECO:0000256" key="6">
    <source>
        <dbReference type="ARBA" id="ARBA00023329"/>
    </source>
</evidence>
<dbReference type="AlphaFoldDB" id="A0A7N0UMP3"/>
<feature type="transmembrane region" description="Helical" evidence="7">
    <location>
        <begin position="234"/>
        <end position="258"/>
    </location>
</feature>
<name>A0A7N0UMP3_KALFE</name>
<comment type="function">
    <text evidence="1 7">Probably involved in membrane trafficking.</text>
</comment>
<evidence type="ECO:0000313" key="10">
    <source>
        <dbReference type="EnsemblPlants" id="Kaladp0073s0119.1.v1.1"/>
    </source>
</evidence>
<keyword evidence="7" id="KW-0813">Transport</keyword>
<protein>
    <recommendedName>
        <fullName evidence="7">Secretory carrier-associated membrane protein</fullName>
        <shortName evidence="7">Secretory carrier membrane protein</shortName>
    </recommendedName>
</protein>
<keyword evidence="5 7" id="KW-0472">Membrane</keyword>
<evidence type="ECO:0000256" key="9">
    <source>
        <dbReference type="SAM" id="MobiDB-lite"/>
    </source>
</evidence>
<evidence type="ECO:0000313" key="11">
    <source>
        <dbReference type="Proteomes" id="UP000594263"/>
    </source>
</evidence>
<comment type="subcellular location">
    <subcellularLocation>
        <location evidence="7">Cell membrane</location>
        <topology evidence="7">Multi-pass membrane protein</topology>
    </subcellularLocation>
    <subcellularLocation>
        <location evidence="7">Cytoplasmic vesicle</location>
        <location evidence="7">Secretory vesicle membrane</location>
        <topology evidence="7">Multi-pass membrane protein</topology>
    </subcellularLocation>
</comment>
<dbReference type="InterPro" id="IPR007273">
    <property type="entry name" value="SCAMP"/>
</dbReference>
<feature type="transmembrane region" description="Helical" evidence="7">
    <location>
        <begin position="153"/>
        <end position="173"/>
    </location>
</feature>
<evidence type="ECO:0000256" key="7">
    <source>
        <dbReference type="RuleBase" id="RU363122"/>
    </source>
</evidence>
<dbReference type="Gramene" id="Kaladp0073s0119.1.v1.1">
    <property type="protein sequence ID" value="Kaladp0073s0119.1.v1.1"/>
    <property type="gene ID" value="Kaladp0073s0119.v1.1"/>
</dbReference>
<evidence type="ECO:0000256" key="8">
    <source>
        <dbReference type="SAM" id="Coils"/>
    </source>
</evidence>
<feature type="region of interest" description="Disordered" evidence="9">
    <location>
        <begin position="1"/>
        <end position="48"/>
    </location>
</feature>
<keyword evidence="11" id="KW-1185">Reference proteome</keyword>
<evidence type="ECO:0000256" key="3">
    <source>
        <dbReference type="ARBA" id="ARBA00022692"/>
    </source>
</evidence>
<reference evidence="10" key="1">
    <citation type="submission" date="2021-01" db="UniProtKB">
        <authorList>
            <consortium name="EnsemblPlants"/>
        </authorList>
    </citation>
    <scope>IDENTIFICATION</scope>
</reference>